<dbReference type="EMBL" id="BMTP01000025">
    <property type="protein sequence ID" value="GGU65478.1"/>
    <property type="molecule type" value="Genomic_DNA"/>
</dbReference>
<proteinExistence type="predicted"/>
<feature type="region of interest" description="Disordered" evidence="1">
    <location>
        <begin position="20"/>
        <end position="81"/>
    </location>
</feature>
<dbReference type="Proteomes" id="UP000636661">
    <property type="component" value="Unassembled WGS sequence"/>
</dbReference>
<dbReference type="AlphaFoldDB" id="A0A918I5K1"/>
<reference evidence="2" key="1">
    <citation type="journal article" date="2014" name="Int. J. Syst. Evol. Microbiol.">
        <title>Complete genome sequence of Corynebacterium casei LMG S-19264T (=DSM 44701T), isolated from a smear-ripened cheese.</title>
        <authorList>
            <consortium name="US DOE Joint Genome Institute (JGI-PGF)"/>
            <person name="Walter F."/>
            <person name="Albersmeier A."/>
            <person name="Kalinowski J."/>
            <person name="Ruckert C."/>
        </authorList>
    </citation>
    <scope>NUCLEOTIDE SEQUENCE</scope>
    <source>
        <strain evidence="2">JCM 4391</strain>
    </source>
</reference>
<feature type="compositionally biased region" description="Gly residues" evidence="1">
    <location>
        <begin position="45"/>
        <end position="65"/>
    </location>
</feature>
<name>A0A918I5K1_9ACTN</name>
<reference evidence="2" key="2">
    <citation type="submission" date="2020-09" db="EMBL/GenBank/DDBJ databases">
        <authorList>
            <person name="Sun Q."/>
            <person name="Ohkuma M."/>
        </authorList>
    </citation>
    <scope>NUCLEOTIDE SEQUENCE</scope>
    <source>
        <strain evidence="2">JCM 4391</strain>
    </source>
</reference>
<accession>A0A918I5K1</accession>
<evidence type="ECO:0000313" key="2">
    <source>
        <dbReference type="EMBL" id="GGU65478.1"/>
    </source>
</evidence>
<gene>
    <name evidence="2" type="ORF">GCM10010274_62680</name>
</gene>
<evidence type="ECO:0000313" key="3">
    <source>
        <dbReference type="Proteomes" id="UP000636661"/>
    </source>
</evidence>
<comment type="caution">
    <text evidence="2">The sequence shown here is derived from an EMBL/GenBank/DDBJ whole genome shotgun (WGS) entry which is preliminary data.</text>
</comment>
<evidence type="ECO:0000256" key="1">
    <source>
        <dbReference type="SAM" id="MobiDB-lite"/>
    </source>
</evidence>
<sequence length="81" mass="7971">MVMSMTGRLGVLGERRFSIPDRSGFPWMAPDADVGAAGEDEPGDGPCGCGGGAGIGAAGRPGGSAGPARRRSRRVVAGVTG</sequence>
<keyword evidence="3" id="KW-1185">Reference proteome</keyword>
<organism evidence="2 3">
    <name type="scientific">Streptomyces lavendofoliae</name>
    <dbReference type="NCBI Taxonomy" id="67314"/>
    <lineage>
        <taxon>Bacteria</taxon>
        <taxon>Bacillati</taxon>
        <taxon>Actinomycetota</taxon>
        <taxon>Actinomycetes</taxon>
        <taxon>Kitasatosporales</taxon>
        <taxon>Streptomycetaceae</taxon>
        <taxon>Streptomyces</taxon>
    </lineage>
</organism>
<protein>
    <submittedName>
        <fullName evidence="2">Uncharacterized protein</fullName>
    </submittedName>
</protein>